<proteinExistence type="inferred from homology"/>
<keyword evidence="3" id="KW-0472">Membrane</keyword>
<keyword evidence="5" id="KW-1185">Reference proteome</keyword>
<feature type="transmembrane region" description="Helical" evidence="3">
    <location>
        <begin position="12"/>
        <end position="35"/>
    </location>
</feature>
<gene>
    <name evidence="4" type="ORF">NQ314_020932</name>
</gene>
<keyword evidence="3" id="KW-0812">Transmembrane</keyword>
<dbReference type="Pfam" id="PF00106">
    <property type="entry name" value="adh_short"/>
    <property type="match status" value="1"/>
</dbReference>
<evidence type="ECO:0000313" key="4">
    <source>
        <dbReference type="EMBL" id="KAJ8926676.1"/>
    </source>
</evidence>
<dbReference type="InterPro" id="IPR002347">
    <property type="entry name" value="SDR_fam"/>
</dbReference>
<reference evidence="4" key="1">
    <citation type="journal article" date="2023" name="Insect Mol. Biol.">
        <title>Genome sequencing provides insights into the evolution of gene families encoding plant cell wall-degrading enzymes in longhorned beetles.</title>
        <authorList>
            <person name="Shin N.R."/>
            <person name="Okamura Y."/>
            <person name="Kirsch R."/>
            <person name="Pauchet Y."/>
        </authorList>
    </citation>
    <scope>NUCLEOTIDE SEQUENCE</scope>
    <source>
        <strain evidence="4">RBIC_L_NR</strain>
    </source>
</reference>
<dbReference type="InterPro" id="IPR036291">
    <property type="entry name" value="NAD(P)-bd_dom_sf"/>
</dbReference>
<dbReference type="GO" id="GO:0016491">
    <property type="term" value="F:oxidoreductase activity"/>
    <property type="evidence" value="ECO:0007669"/>
    <property type="project" value="UniProtKB-KW"/>
</dbReference>
<organism evidence="4 5">
    <name type="scientific">Rhamnusium bicolor</name>
    <dbReference type="NCBI Taxonomy" id="1586634"/>
    <lineage>
        <taxon>Eukaryota</taxon>
        <taxon>Metazoa</taxon>
        <taxon>Ecdysozoa</taxon>
        <taxon>Arthropoda</taxon>
        <taxon>Hexapoda</taxon>
        <taxon>Insecta</taxon>
        <taxon>Pterygota</taxon>
        <taxon>Neoptera</taxon>
        <taxon>Endopterygota</taxon>
        <taxon>Coleoptera</taxon>
        <taxon>Polyphaga</taxon>
        <taxon>Cucujiformia</taxon>
        <taxon>Chrysomeloidea</taxon>
        <taxon>Cerambycidae</taxon>
        <taxon>Lepturinae</taxon>
        <taxon>Rhagiini</taxon>
        <taxon>Rhamnusium</taxon>
    </lineage>
</organism>
<comment type="caution">
    <text evidence="4">The sequence shown here is derived from an EMBL/GenBank/DDBJ whole genome shotgun (WGS) entry which is preliminary data.</text>
</comment>
<protein>
    <recommendedName>
        <fullName evidence="6">Farnesol dehydrogenase-like</fullName>
    </recommendedName>
</protein>
<evidence type="ECO:0008006" key="6">
    <source>
        <dbReference type="Google" id="ProtNLM"/>
    </source>
</evidence>
<dbReference type="EMBL" id="JANEYF010005811">
    <property type="protein sequence ID" value="KAJ8926676.1"/>
    <property type="molecule type" value="Genomic_DNA"/>
</dbReference>
<dbReference type="SUPFAM" id="SSF51735">
    <property type="entry name" value="NAD(P)-binding Rossmann-fold domains"/>
    <property type="match status" value="1"/>
</dbReference>
<keyword evidence="2" id="KW-0560">Oxidoreductase</keyword>
<name>A0AAV8WKC6_9CUCU</name>
<sequence>MVLSMDRWVGKVAIVTGASSGIGAAIAESLVVGIARRNEMIEEISKKLVVEKGKLYAVKADVSKEDDILKAFDWTIDNIGPVHILVNNAGIHFRETLVDGNTEHWKKNI</sequence>
<dbReference type="PANTHER" id="PTHR43115">
    <property type="entry name" value="DEHYDROGENASE/REDUCTASE SDR FAMILY MEMBER 11"/>
    <property type="match status" value="1"/>
</dbReference>
<accession>A0AAV8WKC6</accession>
<evidence type="ECO:0000313" key="5">
    <source>
        <dbReference type="Proteomes" id="UP001162156"/>
    </source>
</evidence>
<dbReference type="PRINTS" id="PR00081">
    <property type="entry name" value="GDHRDH"/>
</dbReference>
<dbReference type="PANTHER" id="PTHR43115:SF4">
    <property type="entry name" value="DEHYDROGENASE_REDUCTASE SDR FAMILY MEMBER 11"/>
    <property type="match status" value="1"/>
</dbReference>
<dbReference type="Gene3D" id="3.40.50.720">
    <property type="entry name" value="NAD(P)-binding Rossmann-like Domain"/>
    <property type="match status" value="1"/>
</dbReference>
<dbReference type="Proteomes" id="UP001162156">
    <property type="component" value="Unassembled WGS sequence"/>
</dbReference>
<evidence type="ECO:0000256" key="2">
    <source>
        <dbReference type="ARBA" id="ARBA00023002"/>
    </source>
</evidence>
<dbReference type="AlphaFoldDB" id="A0AAV8WKC6"/>
<evidence type="ECO:0000256" key="3">
    <source>
        <dbReference type="SAM" id="Phobius"/>
    </source>
</evidence>
<comment type="similarity">
    <text evidence="1">Belongs to the short-chain dehydrogenases/reductases (SDR) family.</text>
</comment>
<keyword evidence="3" id="KW-1133">Transmembrane helix</keyword>
<evidence type="ECO:0000256" key="1">
    <source>
        <dbReference type="ARBA" id="ARBA00006484"/>
    </source>
</evidence>